<dbReference type="Pfam" id="PF23400">
    <property type="entry name" value="CARF_Card1"/>
    <property type="match status" value="1"/>
</dbReference>
<reference evidence="3" key="1">
    <citation type="submission" date="2020-08" db="EMBL/GenBank/DDBJ databases">
        <title>Genome public.</title>
        <authorList>
            <person name="Liu C."/>
            <person name="Sun Q."/>
        </authorList>
    </citation>
    <scope>NUCLEOTIDE SEQUENCE</scope>
    <source>
        <strain evidence="3">BX1005</strain>
    </source>
</reference>
<dbReference type="NCBIfam" id="TIGR02710">
    <property type="entry name" value="TIGR02710 family CRISPR-associated CARF protein"/>
    <property type="match status" value="1"/>
</dbReference>
<accession>A0A923LM29</accession>
<dbReference type="Gene3D" id="3.40.50.10770">
    <property type="entry name" value="Hypothetical protein VC1899 like domain (Restriction endonuclease-like)"/>
    <property type="match status" value="1"/>
</dbReference>
<comment type="caution">
    <text evidence="3">The sequence shown here is derived from an EMBL/GenBank/DDBJ whole genome shotgun (WGS) entry which is preliminary data.</text>
</comment>
<dbReference type="InterPro" id="IPR054008">
    <property type="entry name" value="Csm6_6H"/>
</dbReference>
<feature type="domain" description="Csm6 6H" evidence="1">
    <location>
        <begin position="194"/>
        <end position="292"/>
    </location>
</feature>
<evidence type="ECO:0000259" key="1">
    <source>
        <dbReference type="Pfam" id="PF22205"/>
    </source>
</evidence>
<evidence type="ECO:0000259" key="2">
    <source>
        <dbReference type="Pfam" id="PF23400"/>
    </source>
</evidence>
<dbReference type="Proteomes" id="UP000606720">
    <property type="component" value="Unassembled WGS sequence"/>
</dbReference>
<dbReference type="AlphaFoldDB" id="A0A923LM29"/>
<dbReference type="SUPFAM" id="SSF52980">
    <property type="entry name" value="Restriction endonuclease-like"/>
    <property type="match status" value="1"/>
</dbReference>
<sequence length="521" mass="61051">MNRNLMKKAEQWKSLERATLKQREIAEAYYAEELMDLITKEFIKNNKDKVYEQVDVMILSVGTSYEPLVLNLSLFHPAKILFLYTEKTEKTIDQVVEFCALSSSDFQKAQVNEVDPLDIYKEIKKAYLKWSSEAPMYIDITGGTKAMSAAAAMAGAVIDIQLIYMGTTKYLTDFRKPDPGSETLYYISNPYEVFGDLEIEKALQLFQQYNYVGAKEKLQKLLDKIPDPVVRQELELVCFLAESYEHWDALEFEEAYEQMQKLTAHLKRDMQANQKLIMADFYHPLKEQEDVLMHLAMMKDMLKKKDQMSIVSNLEYMIPLMFTMHENANIREKQEKYDSATLLYYRLLEMIEQRRLAKYGLNVSSANFREIVYDYNQTPEYREYGREERFCLYKEQMKELKIEVFGKCNSSYLPEQISLLDGFLHLSVLGDEIMKEGNRKASDQCKRLRSVVYLRNNSIFAHGYAPVSYQDYLKFKNFVEDLFEKMCVLEGIEYNKWQDKVAFLDPTNSKYCSLGVKTIQG</sequence>
<dbReference type="Pfam" id="PF09670">
    <property type="entry name" value="Cas_Cas02710"/>
    <property type="match status" value="1"/>
</dbReference>
<dbReference type="Pfam" id="PF22205">
    <property type="entry name" value="Csm6_6H"/>
    <property type="match status" value="1"/>
</dbReference>
<dbReference type="EMBL" id="JACOPH010000001">
    <property type="protein sequence ID" value="MBC5713178.1"/>
    <property type="molecule type" value="Genomic_DNA"/>
</dbReference>
<evidence type="ECO:0000313" key="4">
    <source>
        <dbReference type="Proteomes" id="UP000606720"/>
    </source>
</evidence>
<organism evidence="3 4">
    <name type="scientific">Roseburia zhanii</name>
    <dbReference type="NCBI Taxonomy" id="2763064"/>
    <lineage>
        <taxon>Bacteria</taxon>
        <taxon>Bacillati</taxon>
        <taxon>Bacillota</taxon>
        <taxon>Clostridia</taxon>
        <taxon>Lachnospirales</taxon>
        <taxon>Lachnospiraceae</taxon>
        <taxon>Roseburia</taxon>
    </lineage>
</organism>
<gene>
    <name evidence="3" type="ORF">H8S17_02970</name>
</gene>
<dbReference type="RefSeq" id="WP_186866153.1">
    <property type="nucleotide sequence ID" value="NZ_JACOPH010000001.1"/>
</dbReference>
<protein>
    <submittedName>
        <fullName evidence="3">TIGR02710 family CRISPR-associated protein</fullName>
    </submittedName>
</protein>
<name>A0A923LM29_9FIRM</name>
<feature type="domain" description="Card1 CARF" evidence="2">
    <location>
        <begin position="77"/>
        <end position="152"/>
    </location>
</feature>
<evidence type="ECO:0000313" key="3">
    <source>
        <dbReference type="EMBL" id="MBC5713178.1"/>
    </source>
</evidence>
<proteinExistence type="predicted"/>
<dbReference type="InterPro" id="IPR014082">
    <property type="entry name" value="CRISPR-assoc_prot_Cas02710"/>
</dbReference>
<dbReference type="InterPro" id="IPR056339">
    <property type="entry name" value="CARF_Card1"/>
</dbReference>
<keyword evidence="4" id="KW-1185">Reference proteome</keyword>
<dbReference type="InterPro" id="IPR011335">
    <property type="entry name" value="Restrct_endonuc-II-like"/>
</dbReference>